<accession>A0AAN9NA81</accession>
<dbReference type="Proteomes" id="UP001374584">
    <property type="component" value="Unassembled WGS sequence"/>
</dbReference>
<name>A0AAN9NA81_PHACN</name>
<comment type="caution">
    <text evidence="1">The sequence shown here is derived from an EMBL/GenBank/DDBJ whole genome shotgun (WGS) entry which is preliminary data.</text>
</comment>
<sequence>MHLHFFALEVFSLQMSYFPALSSSVRPPLSKSALICFCEIYGFVNLSLIARKSVYIGTGGSVNHCRRRQRLHNAITLQAHHSPTTL</sequence>
<evidence type="ECO:0000313" key="1">
    <source>
        <dbReference type="EMBL" id="KAK7369297.1"/>
    </source>
</evidence>
<organism evidence="1 2">
    <name type="scientific">Phaseolus coccineus</name>
    <name type="common">Scarlet runner bean</name>
    <name type="synonym">Phaseolus multiflorus</name>
    <dbReference type="NCBI Taxonomy" id="3886"/>
    <lineage>
        <taxon>Eukaryota</taxon>
        <taxon>Viridiplantae</taxon>
        <taxon>Streptophyta</taxon>
        <taxon>Embryophyta</taxon>
        <taxon>Tracheophyta</taxon>
        <taxon>Spermatophyta</taxon>
        <taxon>Magnoliopsida</taxon>
        <taxon>eudicotyledons</taxon>
        <taxon>Gunneridae</taxon>
        <taxon>Pentapetalae</taxon>
        <taxon>rosids</taxon>
        <taxon>fabids</taxon>
        <taxon>Fabales</taxon>
        <taxon>Fabaceae</taxon>
        <taxon>Papilionoideae</taxon>
        <taxon>50 kb inversion clade</taxon>
        <taxon>NPAAA clade</taxon>
        <taxon>indigoferoid/millettioid clade</taxon>
        <taxon>Phaseoleae</taxon>
        <taxon>Phaseolus</taxon>
    </lineage>
</organism>
<dbReference type="EMBL" id="JAYMYR010000004">
    <property type="protein sequence ID" value="KAK7369297.1"/>
    <property type="molecule type" value="Genomic_DNA"/>
</dbReference>
<evidence type="ECO:0000313" key="2">
    <source>
        <dbReference type="Proteomes" id="UP001374584"/>
    </source>
</evidence>
<protein>
    <submittedName>
        <fullName evidence="1">Uncharacterized protein</fullName>
    </submittedName>
</protein>
<dbReference type="AlphaFoldDB" id="A0AAN9NA81"/>
<reference evidence="1 2" key="1">
    <citation type="submission" date="2024-01" db="EMBL/GenBank/DDBJ databases">
        <title>The genomes of 5 underutilized Papilionoideae crops provide insights into root nodulation and disease resistanc.</title>
        <authorList>
            <person name="Jiang F."/>
        </authorList>
    </citation>
    <scope>NUCLEOTIDE SEQUENCE [LARGE SCALE GENOMIC DNA]</scope>
    <source>
        <strain evidence="1">JINMINGXINNONG_FW02</strain>
        <tissue evidence="1">Leaves</tissue>
    </source>
</reference>
<gene>
    <name evidence="1" type="ORF">VNO80_11333</name>
</gene>
<keyword evidence="2" id="KW-1185">Reference proteome</keyword>
<proteinExistence type="predicted"/>